<dbReference type="Pfam" id="PF04055">
    <property type="entry name" value="Radical_SAM"/>
    <property type="match status" value="1"/>
</dbReference>
<evidence type="ECO:0000256" key="2">
    <source>
        <dbReference type="ARBA" id="ARBA00022485"/>
    </source>
</evidence>
<comment type="caution">
    <text evidence="8">The sequence shown here is derived from an EMBL/GenBank/DDBJ whole genome shotgun (WGS) entry which is preliminary data.</text>
</comment>
<dbReference type="CDD" id="cd01335">
    <property type="entry name" value="Radical_SAM"/>
    <property type="match status" value="1"/>
</dbReference>
<dbReference type="GO" id="GO:0046872">
    <property type="term" value="F:metal ion binding"/>
    <property type="evidence" value="ECO:0007669"/>
    <property type="project" value="UniProtKB-KW"/>
</dbReference>
<proteinExistence type="predicted"/>
<dbReference type="GO" id="GO:0003824">
    <property type="term" value="F:catalytic activity"/>
    <property type="evidence" value="ECO:0007669"/>
    <property type="project" value="InterPro"/>
</dbReference>
<dbReference type="CDD" id="cd21121">
    <property type="entry name" value="SPASM_Cmo-like"/>
    <property type="match status" value="1"/>
</dbReference>
<evidence type="ECO:0000313" key="8">
    <source>
        <dbReference type="EMBL" id="KPL80683.1"/>
    </source>
</evidence>
<dbReference type="SFLD" id="SFLDF00570">
    <property type="entry name" value="tungsten_cofactor_oxidoreducas"/>
    <property type="match status" value="1"/>
</dbReference>
<dbReference type="SUPFAM" id="SSF102114">
    <property type="entry name" value="Radical SAM enzymes"/>
    <property type="match status" value="1"/>
</dbReference>
<dbReference type="InterPro" id="IPR034391">
    <property type="entry name" value="AdoMet-like_SPASM_containing"/>
</dbReference>
<dbReference type="Proteomes" id="UP000050501">
    <property type="component" value="Unassembled WGS sequence"/>
</dbReference>
<keyword evidence="4" id="KW-0479">Metal-binding</keyword>
<accession>A0A0P6XVQ6</accession>
<reference evidence="8 9" key="1">
    <citation type="submission" date="2015-07" db="EMBL/GenBank/DDBJ databases">
        <title>Genome sequence of Levilinea saccharolytica DSM 16555.</title>
        <authorList>
            <person name="Hemp J."/>
            <person name="Ward L.M."/>
            <person name="Pace L.A."/>
            <person name="Fischer W.W."/>
        </authorList>
    </citation>
    <scope>NUCLEOTIDE SEQUENCE [LARGE SCALE GENOMIC DNA]</scope>
    <source>
        <strain evidence="8 9">KIBI-1</strain>
    </source>
</reference>
<gene>
    <name evidence="8" type="ORF">ADN01_11140</name>
</gene>
<keyword evidence="5" id="KW-0408">Iron</keyword>
<organism evidence="8 9">
    <name type="scientific">Levilinea saccharolytica</name>
    <dbReference type="NCBI Taxonomy" id="229921"/>
    <lineage>
        <taxon>Bacteria</taxon>
        <taxon>Bacillati</taxon>
        <taxon>Chloroflexota</taxon>
        <taxon>Anaerolineae</taxon>
        <taxon>Anaerolineales</taxon>
        <taxon>Anaerolineaceae</taxon>
        <taxon>Levilinea</taxon>
    </lineage>
</organism>
<keyword evidence="6" id="KW-0411">Iron-sulfur</keyword>
<keyword evidence="9" id="KW-1185">Reference proteome</keyword>
<dbReference type="InterPro" id="IPR058240">
    <property type="entry name" value="rSAM_sf"/>
</dbReference>
<evidence type="ECO:0000256" key="5">
    <source>
        <dbReference type="ARBA" id="ARBA00023004"/>
    </source>
</evidence>
<dbReference type="SFLD" id="SFLDS00029">
    <property type="entry name" value="Radical_SAM"/>
    <property type="match status" value="1"/>
</dbReference>
<dbReference type="SFLD" id="SFLDG01067">
    <property type="entry name" value="SPASM/twitch_domain_containing"/>
    <property type="match status" value="1"/>
</dbReference>
<evidence type="ECO:0000256" key="1">
    <source>
        <dbReference type="ARBA" id="ARBA00001966"/>
    </source>
</evidence>
<dbReference type="InterPro" id="IPR050377">
    <property type="entry name" value="Radical_SAM_PqqE_MftC-like"/>
</dbReference>
<evidence type="ECO:0000313" key="9">
    <source>
        <dbReference type="Proteomes" id="UP000050501"/>
    </source>
</evidence>
<dbReference type="STRING" id="229921.ADN01_11140"/>
<dbReference type="GO" id="GO:0051536">
    <property type="term" value="F:iron-sulfur cluster binding"/>
    <property type="evidence" value="ECO:0007669"/>
    <property type="project" value="UniProtKB-KW"/>
</dbReference>
<keyword evidence="3" id="KW-0949">S-adenosyl-L-methionine</keyword>
<dbReference type="PANTHER" id="PTHR11228:SF34">
    <property type="entry name" value="TUNGSTEN-CONTAINING ALDEHYDE FERREDOXIN OXIDOREDUCTASE COFACTOR MODIFYING PROTEIN"/>
    <property type="match status" value="1"/>
</dbReference>
<dbReference type="Gene3D" id="3.20.20.70">
    <property type="entry name" value="Aldolase class I"/>
    <property type="match status" value="1"/>
</dbReference>
<evidence type="ECO:0000256" key="6">
    <source>
        <dbReference type="ARBA" id="ARBA00023014"/>
    </source>
</evidence>
<dbReference type="AlphaFoldDB" id="A0A0P6XVQ6"/>
<sequence length="424" mass="47241">MPLLIEPMKKSFFFTVQKNDAGQYIIPQELAEQFGFADGAKMRVDVSDTEIILSRSTFNLNKIYVEATNACNLGCRTCMRNAWDEPLGQMEWRTYEAVLQGAASCSPLPLLFFGGFGEPLAHPELIRMIAAARGLGIAVELITNGTLLTEKLIQPMIECGVQRVWVSIDGASRESYTDVRLGDQLASVIHNVSLLNSLRKKHPLGYPKIGVAFVAMRRNLHELPEVIRLGKQLGADRFSVSNVYPHTRELVSEGLYARAMQDGNLQSSVWSTEISLPRMDLDANVLDVIGKIYNARTQLQVARRTVRTGGDSCPFAESGSLAVRWDGEVSPCLPLLHTHENYLCQNLRVSQSFSFGNVNAQPLRAIWERGEYQQFRERLLQFDFSPCVFCNSCNMAEANLEDCFGNSQPACGGCLWAQGFIQCP</sequence>
<dbReference type="InterPro" id="IPR023885">
    <property type="entry name" value="4Fe4S-binding_SPASM_dom"/>
</dbReference>
<feature type="domain" description="Radical SAM core" evidence="7">
    <location>
        <begin position="57"/>
        <end position="273"/>
    </location>
</feature>
<dbReference type="EMBL" id="LGCM01000039">
    <property type="protein sequence ID" value="KPL80683.1"/>
    <property type="molecule type" value="Genomic_DNA"/>
</dbReference>
<evidence type="ECO:0000256" key="3">
    <source>
        <dbReference type="ARBA" id="ARBA00022691"/>
    </source>
</evidence>
<evidence type="ECO:0000259" key="7">
    <source>
        <dbReference type="PROSITE" id="PS51918"/>
    </source>
</evidence>
<dbReference type="InterPro" id="IPR007197">
    <property type="entry name" value="rSAM"/>
</dbReference>
<keyword evidence="2" id="KW-0004">4Fe-4S</keyword>
<dbReference type="InterPro" id="IPR027604">
    <property type="entry name" value="W_rSAM_matur"/>
</dbReference>
<dbReference type="SFLD" id="SFLDG01387">
    <property type="entry name" value="BtrN-like_SPASM_domain_contain"/>
    <property type="match status" value="1"/>
</dbReference>
<dbReference type="Pfam" id="PF13186">
    <property type="entry name" value="SPASM"/>
    <property type="match status" value="1"/>
</dbReference>
<protein>
    <recommendedName>
        <fullName evidence="7">Radical SAM core domain-containing protein</fullName>
    </recommendedName>
</protein>
<evidence type="ECO:0000256" key="4">
    <source>
        <dbReference type="ARBA" id="ARBA00022723"/>
    </source>
</evidence>
<dbReference type="InterPro" id="IPR013785">
    <property type="entry name" value="Aldolase_TIM"/>
</dbReference>
<comment type="cofactor">
    <cofactor evidence="1">
        <name>[4Fe-4S] cluster</name>
        <dbReference type="ChEBI" id="CHEBI:49883"/>
    </cofactor>
</comment>
<dbReference type="PANTHER" id="PTHR11228">
    <property type="entry name" value="RADICAL SAM DOMAIN PROTEIN"/>
    <property type="match status" value="1"/>
</dbReference>
<dbReference type="PROSITE" id="PS51918">
    <property type="entry name" value="RADICAL_SAM"/>
    <property type="match status" value="1"/>
</dbReference>
<name>A0A0P6XVQ6_9CHLR</name>